<keyword evidence="8 13" id="KW-0472">Membrane</keyword>
<accession>A0A6P1TBU3</accession>
<evidence type="ECO:0000256" key="12">
    <source>
        <dbReference type="ARBA" id="ARBA00037847"/>
    </source>
</evidence>
<reference evidence="16 17" key="1">
    <citation type="submission" date="2020-01" db="EMBL/GenBank/DDBJ databases">
        <title>The possibility of degradation of plastic by Microbulbifer hydrolyticus IRE-31.</title>
        <authorList>
            <person name="Liu L."/>
        </authorList>
    </citation>
    <scope>NUCLEOTIDE SEQUENCE [LARGE SCALE GENOMIC DNA]</scope>
    <source>
        <strain evidence="16 17">IRE-31</strain>
    </source>
</reference>
<reference evidence="15 18" key="2">
    <citation type="submission" date="2020-08" db="EMBL/GenBank/DDBJ databases">
        <title>Genomic Encyclopedia of Type Strains, Phase IV (KMG-IV): sequencing the most valuable type-strain genomes for metagenomic binning, comparative biology and taxonomic classification.</title>
        <authorList>
            <person name="Goeker M."/>
        </authorList>
    </citation>
    <scope>NUCLEOTIDE SEQUENCE [LARGE SCALE GENOMIC DNA]</scope>
    <source>
        <strain evidence="15 18">DSM 11525</strain>
    </source>
</reference>
<comment type="subcellular location">
    <subcellularLocation>
        <location evidence="13">Cell membrane</location>
        <topology evidence="13">Single-pass membrane protein</topology>
    </subcellularLocation>
    <subcellularLocation>
        <location evidence="12">Endomembrane system</location>
        <topology evidence="12">Single-pass membrane protein</topology>
    </subcellularLocation>
</comment>
<comment type="similarity">
    <text evidence="1 13">Belongs to the ATPase B chain family.</text>
</comment>
<evidence type="ECO:0000313" key="17">
    <source>
        <dbReference type="Proteomes" id="UP000464675"/>
    </source>
</evidence>
<evidence type="ECO:0000256" key="3">
    <source>
        <dbReference type="ARBA" id="ARBA00022547"/>
    </source>
</evidence>
<dbReference type="Pfam" id="PF00430">
    <property type="entry name" value="ATP-synt_B"/>
    <property type="match status" value="1"/>
</dbReference>
<protein>
    <recommendedName>
        <fullName evidence="13">ATP synthase subunit b</fullName>
    </recommendedName>
    <alternativeName>
        <fullName evidence="13">ATP synthase F(0) sector subunit b</fullName>
    </alternativeName>
    <alternativeName>
        <fullName evidence="13">ATPase subunit I</fullName>
    </alternativeName>
    <alternativeName>
        <fullName evidence="13">F-type ATPase subunit b</fullName>
        <shortName evidence="13">F-ATPase subunit b</shortName>
    </alternativeName>
</protein>
<dbReference type="InterPro" id="IPR050059">
    <property type="entry name" value="ATP_synthase_B_chain"/>
</dbReference>
<dbReference type="CDD" id="cd06503">
    <property type="entry name" value="ATP-synt_Fo_b"/>
    <property type="match status" value="1"/>
</dbReference>
<keyword evidence="6 13" id="KW-1133">Transmembrane helix</keyword>
<evidence type="ECO:0000256" key="2">
    <source>
        <dbReference type="ARBA" id="ARBA00022448"/>
    </source>
</evidence>
<dbReference type="Proteomes" id="UP000563601">
    <property type="component" value="Unassembled WGS sequence"/>
</dbReference>
<keyword evidence="5 13" id="KW-0375">Hydrogen ion transport</keyword>
<dbReference type="GO" id="GO:0045259">
    <property type="term" value="C:proton-transporting ATP synthase complex"/>
    <property type="evidence" value="ECO:0007669"/>
    <property type="project" value="UniProtKB-KW"/>
</dbReference>
<evidence type="ECO:0000256" key="8">
    <source>
        <dbReference type="ARBA" id="ARBA00023136"/>
    </source>
</evidence>
<evidence type="ECO:0000313" key="18">
    <source>
        <dbReference type="Proteomes" id="UP000563601"/>
    </source>
</evidence>
<dbReference type="RefSeq" id="WP_161858431.1">
    <property type="nucleotide sequence ID" value="NZ_CP047491.1"/>
</dbReference>
<feature type="region of interest" description="Disordered" evidence="14">
    <location>
        <begin position="106"/>
        <end position="125"/>
    </location>
</feature>
<proteinExistence type="inferred from homology"/>
<sequence>MELNWTTFLLEIFNFLVLVWILKRFFYKPLQDAIARRQAAIEQRVDEARKMQESAQQLQQKYESDLAEIDREREAAREKLQREINDERRKREAALEESLQQQRQKAEAIAQQQNRERRRQQQQRALEQGSRFATRLLEEGAGPELEARLLELTLNGLRQLPPERLASLRGYQLEHPEPVDVVSAFPLPDAHREKVEQILSEILDGDIRSHFREDRTLMAGLRIAIGPWVLGVNVRDELKGFARLERETARE</sequence>
<dbReference type="HAMAP" id="MF_01398">
    <property type="entry name" value="ATP_synth_b_bprime"/>
    <property type="match status" value="1"/>
</dbReference>
<dbReference type="OrthoDB" id="466272at2"/>
<keyword evidence="17" id="KW-1185">Reference proteome</keyword>
<dbReference type="GO" id="GO:0046933">
    <property type="term" value="F:proton-transporting ATP synthase activity, rotational mechanism"/>
    <property type="evidence" value="ECO:0007669"/>
    <property type="project" value="UniProtKB-UniRule"/>
</dbReference>
<evidence type="ECO:0000256" key="1">
    <source>
        <dbReference type="ARBA" id="ARBA00005513"/>
    </source>
</evidence>
<gene>
    <name evidence="13" type="primary">atpF</name>
    <name evidence="16" type="ORF">GTQ55_08990</name>
    <name evidence="15" type="ORF">HNQ53_000597</name>
</gene>
<keyword evidence="7 13" id="KW-0406">Ion transport</keyword>
<dbReference type="EMBL" id="JACHHR010000001">
    <property type="protein sequence ID" value="MBB5210409.1"/>
    <property type="molecule type" value="Genomic_DNA"/>
</dbReference>
<dbReference type="Pfam" id="PF00213">
    <property type="entry name" value="OSCP"/>
    <property type="match status" value="1"/>
</dbReference>
<dbReference type="Proteomes" id="UP000464675">
    <property type="component" value="Chromosome"/>
</dbReference>
<dbReference type="PANTHER" id="PTHR33445:SF2">
    <property type="entry name" value="ATP SYNTHASE SUBUNIT B', CHLOROPLASTIC"/>
    <property type="match status" value="1"/>
</dbReference>
<dbReference type="InterPro" id="IPR002146">
    <property type="entry name" value="ATP_synth_b/b'su_bac/chlpt"/>
</dbReference>
<evidence type="ECO:0000256" key="7">
    <source>
        <dbReference type="ARBA" id="ARBA00023065"/>
    </source>
</evidence>
<name>A0A6P1TBU3_9GAMM</name>
<comment type="function">
    <text evidence="10 13">F(1)F(0) ATP synthase produces ATP from ADP in the presence of a proton or sodium gradient. F-type ATPases consist of two structural domains, F(1) containing the extramembraneous catalytic core and F(0) containing the membrane proton channel, linked together by a central stalk and a peripheral stalk. During catalysis, ATP synthesis in the catalytic domain of F(1) is coupled via a rotary mechanism of the central stalk subunits to proton translocation.</text>
</comment>
<evidence type="ECO:0000313" key="16">
    <source>
        <dbReference type="EMBL" id="QHQ39106.1"/>
    </source>
</evidence>
<evidence type="ECO:0000256" key="4">
    <source>
        <dbReference type="ARBA" id="ARBA00022692"/>
    </source>
</evidence>
<dbReference type="GO" id="GO:0005886">
    <property type="term" value="C:plasma membrane"/>
    <property type="evidence" value="ECO:0007669"/>
    <property type="project" value="UniProtKB-SubCell"/>
</dbReference>
<keyword evidence="4 13" id="KW-0812">Transmembrane</keyword>
<keyword evidence="9 13" id="KW-0066">ATP synthesis</keyword>
<dbReference type="InterPro" id="IPR000711">
    <property type="entry name" value="ATPase_OSCP/dsu"/>
</dbReference>
<dbReference type="GO" id="GO:0046961">
    <property type="term" value="F:proton-transporting ATPase activity, rotational mechanism"/>
    <property type="evidence" value="ECO:0007669"/>
    <property type="project" value="TreeGrafter"/>
</dbReference>
<organism evidence="15 18">
    <name type="scientific">Microbulbifer hydrolyticus</name>
    <dbReference type="NCBI Taxonomy" id="48074"/>
    <lineage>
        <taxon>Bacteria</taxon>
        <taxon>Pseudomonadati</taxon>
        <taxon>Pseudomonadota</taxon>
        <taxon>Gammaproteobacteria</taxon>
        <taxon>Cellvibrionales</taxon>
        <taxon>Microbulbiferaceae</taxon>
        <taxon>Microbulbifer</taxon>
    </lineage>
</organism>
<evidence type="ECO:0000256" key="10">
    <source>
        <dbReference type="ARBA" id="ARBA00025198"/>
    </source>
</evidence>
<comment type="function">
    <text evidence="11">Component of the F(0) channel, it forms part of the peripheral stalk, linking F(1) to F(0). The b'-subunit is a diverged and duplicated form of b found in plants and photosynthetic bacteria.</text>
</comment>
<feature type="transmembrane region" description="Helical" evidence="13">
    <location>
        <begin position="6"/>
        <end position="27"/>
    </location>
</feature>
<dbReference type="AlphaFoldDB" id="A0A6P1TBU3"/>
<comment type="subunit">
    <text evidence="13">F-type ATPases have 2 components, F(1) - the catalytic core - and F(0) - the membrane proton channel. F(1) has five subunits: alpha(3), beta(3), gamma(1), delta(1), epsilon(1). F(0) has three main subunits: a(1), b(2) and c(10-14). The alpha and beta chains form an alternating ring which encloses part of the gamma chain. F(1) is attached to F(0) by a central stalk formed by the gamma and epsilon chains, while a peripheral stalk is formed by the delta and b chains.</text>
</comment>
<keyword evidence="2 13" id="KW-0813">Transport</keyword>
<keyword evidence="3 13" id="KW-0138">CF(0)</keyword>
<dbReference type="EMBL" id="CP047491">
    <property type="protein sequence ID" value="QHQ39106.1"/>
    <property type="molecule type" value="Genomic_DNA"/>
</dbReference>
<keyword evidence="13" id="KW-1003">Cell membrane</keyword>
<evidence type="ECO:0000256" key="9">
    <source>
        <dbReference type="ARBA" id="ARBA00023310"/>
    </source>
</evidence>
<evidence type="ECO:0000256" key="5">
    <source>
        <dbReference type="ARBA" id="ARBA00022781"/>
    </source>
</evidence>
<evidence type="ECO:0000313" key="15">
    <source>
        <dbReference type="EMBL" id="MBB5210409.1"/>
    </source>
</evidence>
<evidence type="ECO:0000256" key="13">
    <source>
        <dbReference type="HAMAP-Rule" id="MF_01398"/>
    </source>
</evidence>
<dbReference type="PANTHER" id="PTHR33445">
    <property type="entry name" value="ATP SYNTHASE SUBUNIT B', CHLOROPLASTIC"/>
    <property type="match status" value="1"/>
</dbReference>
<dbReference type="GO" id="GO:0012505">
    <property type="term" value="C:endomembrane system"/>
    <property type="evidence" value="ECO:0007669"/>
    <property type="project" value="UniProtKB-SubCell"/>
</dbReference>
<evidence type="ECO:0000256" key="11">
    <source>
        <dbReference type="ARBA" id="ARBA00025614"/>
    </source>
</evidence>
<evidence type="ECO:0000256" key="14">
    <source>
        <dbReference type="SAM" id="MobiDB-lite"/>
    </source>
</evidence>
<evidence type="ECO:0000256" key="6">
    <source>
        <dbReference type="ARBA" id="ARBA00022989"/>
    </source>
</evidence>